<dbReference type="EMBL" id="NBYY01000011">
    <property type="protein sequence ID" value="PCS23220.1"/>
    <property type="molecule type" value="Genomic_DNA"/>
</dbReference>
<evidence type="ECO:0000313" key="2">
    <source>
        <dbReference type="Proteomes" id="UP000219020"/>
    </source>
</evidence>
<organism evidence="1 2">
    <name type="scientific">Candidatus Enterovibrio escicola</name>
    <dbReference type="NCBI Taxonomy" id="1927127"/>
    <lineage>
        <taxon>Bacteria</taxon>
        <taxon>Pseudomonadati</taxon>
        <taxon>Pseudomonadota</taxon>
        <taxon>Gammaproteobacteria</taxon>
        <taxon>Vibrionales</taxon>
        <taxon>Vibrionaceae</taxon>
        <taxon>Enterovibrio</taxon>
    </lineage>
</organism>
<dbReference type="AlphaFoldDB" id="A0A2A5T525"/>
<dbReference type="Proteomes" id="UP000219020">
    <property type="component" value="Unassembled WGS sequence"/>
</dbReference>
<keyword evidence="2" id="KW-1185">Reference proteome</keyword>
<name>A0A2A5T525_9GAMM</name>
<reference evidence="2" key="1">
    <citation type="submission" date="2017-04" db="EMBL/GenBank/DDBJ databases">
        <title>Genome evolution of the luminous symbionts of deep sea anglerfish.</title>
        <authorList>
            <person name="Hendry T.A."/>
        </authorList>
    </citation>
    <scope>NUCLEOTIDE SEQUENCE [LARGE SCALE GENOMIC DNA]</scope>
</reference>
<proteinExistence type="predicted"/>
<gene>
    <name evidence="1" type="ORF">BTN49_1216</name>
</gene>
<comment type="caution">
    <text evidence="1">The sequence shown here is derived from an EMBL/GenBank/DDBJ whole genome shotgun (WGS) entry which is preliminary data.</text>
</comment>
<evidence type="ECO:0000313" key="1">
    <source>
        <dbReference type="EMBL" id="PCS23220.1"/>
    </source>
</evidence>
<protein>
    <submittedName>
        <fullName evidence="1">Uncharacterized protein</fullName>
    </submittedName>
</protein>
<sequence>MWNIKDVILAFMAIKRVVSGSGNMIDFISRTFRTLTVMSPNLVCRYRTGK</sequence>
<accession>A0A2A5T525</accession>